<feature type="domain" description="YCII-related" evidence="2">
    <location>
        <begin position="1"/>
        <end position="88"/>
    </location>
</feature>
<comment type="similarity">
    <text evidence="1">Belongs to the YciI family.</text>
</comment>
<dbReference type="PANTHER" id="PTHR33606">
    <property type="entry name" value="PROTEIN YCII"/>
    <property type="match status" value="1"/>
</dbReference>
<dbReference type="Proteomes" id="UP000696931">
    <property type="component" value="Unassembled WGS sequence"/>
</dbReference>
<proteinExistence type="inferred from homology"/>
<evidence type="ECO:0000256" key="1">
    <source>
        <dbReference type="ARBA" id="ARBA00007689"/>
    </source>
</evidence>
<reference evidence="3" key="1">
    <citation type="submission" date="2020-07" db="EMBL/GenBank/DDBJ databases">
        <title>Huge and variable diversity of episymbiotic CPR bacteria and DPANN archaea in groundwater ecosystems.</title>
        <authorList>
            <person name="He C.Y."/>
            <person name="Keren R."/>
            <person name="Whittaker M."/>
            <person name="Farag I.F."/>
            <person name="Doudna J."/>
            <person name="Cate J.H.D."/>
            <person name="Banfield J.F."/>
        </authorList>
    </citation>
    <scope>NUCLEOTIDE SEQUENCE</scope>
    <source>
        <strain evidence="3">NC_groundwater_1813_Pr3_B-0.1um_71_17</strain>
    </source>
</reference>
<organism evidence="3 4">
    <name type="scientific">Eiseniibacteriota bacterium</name>
    <dbReference type="NCBI Taxonomy" id="2212470"/>
    <lineage>
        <taxon>Bacteria</taxon>
        <taxon>Candidatus Eiseniibacteriota</taxon>
    </lineage>
</organism>
<dbReference type="SUPFAM" id="SSF54909">
    <property type="entry name" value="Dimeric alpha+beta barrel"/>
    <property type="match status" value="1"/>
</dbReference>
<dbReference type="EMBL" id="JACRIW010000041">
    <property type="protein sequence ID" value="MBI5169026.1"/>
    <property type="molecule type" value="Genomic_DNA"/>
</dbReference>
<accession>A0A933SCS9</accession>
<evidence type="ECO:0000259" key="2">
    <source>
        <dbReference type="Pfam" id="PF03795"/>
    </source>
</evidence>
<dbReference type="Pfam" id="PF03795">
    <property type="entry name" value="YCII"/>
    <property type="match status" value="1"/>
</dbReference>
<comment type="caution">
    <text evidence="3">The sequence shown here is derived from an EMBL/GenBank/DDBJ whole genome shotgun (WGS) entry which is preliminary data.</text>
</comment>
<evidence type="ECO:0000313" key="4">
    <source>
        <dbReference type="Proteomes" id="UP000696931"/>
    </source>
</evidence>
<dbReference type="Gene3D" id="3.30.70.1060">
    <property type="entry name" value="Dimeric alpha+beta barrel"/>
    <property type="match status" value="1"/>
</dbReference>
<name>A0A933SCS9_UNCEI</name>
<sequence>MLFMVRFTDRPDRLDVRQAHLAGHMAWLGEHADAIRIGGPLRESPDANPVGAMWLVEAGSKAAVEEMLASDPFWVHGLRASVEILEWRKAVPQGPATF</sequence>
<dbReference type="InterPro" id="IPR051807">
    <property type="entry name" value="Sec-metab_biosynth-assoc"/>
</dbReference>
<protein>
    <recommendedName>
        <fullName evidence="2">YCII-related domain-containing protein</fullName>
    </recommendedName>
</protein>
<dbReference type="InterPro" id="IPR011008">
    <property type="entry name" value="Dimeric_a/b-barrel"/>
</dbReference>
<gene>
    <name evidence="3" type="ORF">HZA61_06035</name>
</gene>
<dbReference type="AlphaFoldDB" id="A0A933SCS9"/>
<dbReference type="InterPro" id="IPR005545">
    <property type="entry name" value="YCII"/>
</dbReference>
<dbReference type="PANTHER" id="PTHR33606:SF3">
    <property type="entry name" value="PROTEIN YCII"/>
    <property type="match status" value="1"/>
</dbReference>
<evidence type="ECO:0000313" key="3">
    <source>
        <dbReference type="EMBL" id="MBI5169026.1"/>
    </source>
</evidence>